<keyword evidence="2 4" id="KW-0863">Zinc-finger</keyword>
<dbReference type="InterPro" id="IPR013083">
    <property type="entry name" value="Znf_RING/FYVE/PHD"/>
</dbReference>
<keyword evidence="1" id="KW-0479">Metal-binding</keyword>
<evidence type="ECO:0000256" key="5">
    <source>
        <dbReference type="SAM" id="MobiDB-lite"/>
    </source>
</evidence>
<name>A0A199UM48_ANACO</name>
<dbReference type="SMART" id="SM00744">
    <property type="entry name" value="RINGv"/>
    <property type="match status" value="1"/>
</dbReference>
<dbReference type="SMART" id="SM00184">
    <property type="entry name" value="RING"/>
    <property type="match status" value="1"/>
</dbReference>
<dbReference type="PANTHER" id="PTHR47258">
    <property type="match status" value="1"/>
</dbReference>
<accession>A0A199UM48</accession>
<dbReference type="STRING" id="4615.A0A199UM48"/>
<dbReference type="InterPro" id="IPR001841">
    <property type="entry name" value="Znf_RING"/>
</dbReference>
<feature type="region of interest" description="Disordered" evidence="5">
    <location>
        <begin position="148"/>
        <end position="176"/>
    </location>
</feature>
<dbReference type="Pfam" id="PF13639">
    <property type="entry name" value="zf-RING_2"/>
    <property type="match status" value="1"/>
</dbReference>
<dbReference type="Proteomes" id="UP000092600">
    <property type="component" value="Unassembled WGS sequence"/>
</dbReference>
<organism evidence="7 8">
    <name type="scientific">Ananas comosus</name>
    <name type="common">Pineapple</name>
    <name type="synonym">Ananas ananas</name>
    <dbReference type="NCBI Taxonomy" id="4615"/>
    <lineage>
        <taxon>Eukaryota</taxon>
        <taxon>Viridiplantae</taxon>
        <taxon>Streptophyta</taxon>
        <taxon>Embryophyta</taxon>
        <taxon>Tracheophyta</taxon>
        <taxon>Spermatophyta</taxon>
        <taxon>Magnoliopsida</taxon>
        <taxon>Liliopsida</taxon>
        <taxon>Poales</taxon>
        <taxon>Bromeliaceae</taxon>
        <taxon>Bromelioideae</taxon>
        <taxon>Ananas</taxon>
    </lineage>
</organism>
<dbReference type="InterPro" id="IPR011016">
    <property type="entry name" value="Znf_RING-CH"/>
</dbReference>
<feature type="domain" description="RING-type" evidence="6">
    <location>
        <begin position="96"/>
        <end position="138"/>
    </location>
</feature>
<dbReference type="SUPFAM" id="SSF57850">
    <property type="entry name" value="RING/U-box"/>
    <property type="match status" value="1"/>
</dbReference>
<dbReference type="EMBL" id="LSRQ01006666">
    <property type="protein sequence ID" value="OAY65761.1"/>
    <property type="molecule type" value="Genomic_DNA"/>
</dbReference>
<sequence>MGLSSLPAPSEGVLTLVLVHTALSVSILKQILRSLLRFLRLRPFDAPPPPEEEFAAAAFGAGARWSSPEPSLTELFRSRFKPLRFGSAFGRRHPDCRVCLARFEPESVVNRLPCGHLFHKSCLETWLDYRHATCPLCRSLLLPASPTTPPPPPPLLLLPPPPLTSPGSKPSPPLSP</sequence>
<dbReference type="PANTHER" id="PTHR47258:SF1">
    <property type="entry name" value="E3 UBIQUITIN-PROTEIN LIGASE XERICO-RELATED"/>
    <property type="match status" value="1"/>
</dbReference>
<reference evidence="7 8" key="1">
    <citation type="journal article" date="2016" name="DNA Res.">
        <title>The draft genome of MD-2 pineapple using hybrid error correction of long reads.</title>
        <authorList>
            <person name="Redwan R.M."/>
            <person name="Saidin A."/>
            <person name="Kumar S.V."/>
        </authorList>
    </citation>
    <scope>NUCLEOTIDE SEQUENCE [LARGE SCALE GENOMIC DNA]</scope>
    <source>
        <strain evidence="8">cv. MD2</strain>
        <tissue evidence="7">Leaf</tissue>
    </source>
</reference>
<evidence type="ECO:0000256" key="1">
    <source>
        <dbReference type="ARBA" id="ARBA00022723"/>
    </source>
</evidence>
<evidence type="ECO:0000256" key="4">
    <source>
        <dbReference type="PROSITE-ProRule" id="PRU00175"/>
    </source>
</evidence>
<keyword evidence="3" id="KW-0862">Zinc</keyword>
<dbReference type="InterPro" id="IPR044249">
    <property type="entry name" value="XERICO-like"/>
</dbReference>
<dbReference type="Gene3D" id="3.30.40.10">
    <property type="entry name" value="Zinc/RING finger domain, C3HC4 (zinc finger)"/>
    <property type="match status" value="1"/>
</dbReference>
<dbReference type="AlphaFoldDB" id="A0A199UM48"/>
<evidence type="ECO:0000256" key="2">
    <source>
        <dbReference type="ARBA" id="ARBA00022771"/>
    </source>
</evidence>
<evidence type="ECO:0000256" key="3">
    <source>
        <dbReference type="ARBA" id="ARBA00022833"/>
    </source>
</evidence>
<proteinExistence type="predicted"/>
<evidence type="ECO:0000313" key="7">
    <source>
        <dbReference type="EMBL" id="OAY65761.1"/>
    </source>
</evidence>
<dbReference type="PROSITE" id="PS50089">
    <property type="entry name" value="ZF_RING_2"/>
    <property type="match status" value="1"/>
</dbReference>
<comment type="caution">
    <text evidence="7">The sequence shown here is derived from an EMBL/GenBank/DDBJ whole genome shotgun (WGS) entry which is preliminary data.</text>
</comment>
<evidence type="ECO:0000313" key="8">
    <source>
        <dbReference type="Proteomes" id="UP000092600"/>
    </source>
</evidence>
<dbReference type="GO" id="GO:0008270">
    <property type="term" value="F:zinc ion binding"/>
    <property type="evidence" value="ECO:0007669"/>
    <property type="project" value="UniProtKB-KW"/>
</dbReference>
<protein>
    <submittedName>
        <fullName evidence="7">Putative E3 ubiquitin-protein ligase XERICO</fullName>
    </submittedName>
</protein>
<gene>
    <name evidence="7" type="ORF">ACMD2_00835</name>
</gene>
<evidence type="ECO:0000259" key="6">
    <source>
        <dbReference type="PROSITE" id="PS50089"/>
    </source>
</evidence>